<name>A0ABS3I2L4_9ENTE</name>
<reference evidence="4 5" key="1">
    <citation type="submission" date="2021-03" db="EMBL/GenBank/DDBJ databases">
        <title>Enterococcal diversity collection.</title>
        <authorList>
            <person name="Gilmore M.S."/>
            <person name="Schwartzman J."/>
            <person name="Van Tyne D."/>
            <person name="Martin M."/>
            <person name="Earl A.M."/>
            <person name="Manson A.L."/>
            <person name="Straub T."/>
            <person name="Salamzade R."/>
            <person name="Saavedra J."/>
            <person name="Lebreton F."/>
            <person name="Prichula J."/>
            <person name="Schaufler K."/>
            <person name="Gaca A."/>
            <person name="Sgardioli B."/>
            <person name="Wagenaar J."/>
            <person name="Strong T."/>
        </authorList>
    </citation>
    <scope>NUCLEOTIDE SEQUENCE [LARGE SCALE GENOMIC DNA]</scope>
    <source>
        <strain evidence="4 5">MSG2901</strain>
    </source>
</reference>
<dbReference type="RefSeq" id="WP_206899801.1">
    <property type="nucleotide sequence ID" value="NZ_JAFLWI010000021.1"/>
</dbReference>
<gene>
    <name evidence="4" type="ORF">JZO71_11545</name>
</gene>
<sequence>MSLTIAAVEKQYREKVILKDISLTFEQGKIYGLLGRNGAGKSTLLNIINNRSFASKGQVVLDGKLVTENEAQLTQLYLMSEDNLFPPQLKIKKLFKLTEGFYGDFDWDLANKMAEDFELDLKQKFRKLSTGYRSITKLIMALAVPCDYVFLDEPVLGLDANHRELFYDYLLDTYETRVRTFIISTHLIEEITNLLEEVIILDRGKVIRTDSVEELLSEGKVITGPREEVLNFIQGKKVIGEENLGKSMTAYVNSPVSKELPENIEVAPLSLQDYFVHLTNRKRGH</sequence>
<dbReference type="SMART" id="SM00382">
    <property type="entry name" value="AAA"/>
    <property type="match status" value="1"/>
</dbReference>
<evidence type="ECO:0000256" key="1">
    <source>
        <dbReference type="ARBA" id="ARBA00022741"/>
    </source>
</evidence>
<evidence type="ECO:0000313" key="5">
    <source>
        <dbReference type="Proteomes" id="UP000664832"/>
    </source>
</evidence>
<keyword evidence="1" id="KW-0547">Nucleotide-binding</keyword>
<organism evidence="4 5">
    <name type="scientific">Candidatus Enterococcus courvalinii</name>
    <dbReference type="NCBI Taxonomy" id="2815329"/>
    <lineage>
        <taxon>Bacteria</taxon>
        <taxon>Bacillati</taxon>
        <taxon>Bacillota</taxon>
        <taxon>Bacilli</taxon>
        <taxon>Lactobacillales</taxon>
        <taxon>Enterococcaceae</taxon>
        <taxon>Enterococcus</taxon>
    </lineage>
</organism>
<dbReference type="Gene3D" id="3.40.50.300">
    <property type="entry name" value="P-loop containing nucleotide triphosphate hydrolases"/>
    <property type="match status" value="1"/>
</dbReference>
<dbReference type="Proteomes" id="UP000664832">
    <property type="component" value="Unassembled WGS sequence"/>
</dbReference>
<keyword evidence="2 4" id="KW-0067">ATP-binding</keyword>
<keyword evidence="5" id="KW-1185">Reference proteome</keyword>
<dbReference type="PANTHER" id="PTHR43158">
    <property type="entry name" value="SKFA PEPTIDE EXPORT ATP-BINDING PROTEIN SKFE"/>
    <property type="match status" value="1"/>
</dbReference>
<evidence type="ECO:0000259" key="3">
    <source>
        <dbReference type="PROSITE" id="PS50893"/>
    </source>
</evidence>
<proteinExistence type="predicted"/>
<dbReference type="InterPro" id="IPR003593">
    <property type="entry name" value="AAA+_ATPase"/>
</dbReference>
<dbReference type="GO" id="GO:0005524">
    <property type="term" value="F:ATP binding"/>
    <property type="evidence" value="ECO:0007669"/>
    <property type="project" value="UniProtKB-KW"/>
</dbReference>
<dbReference type="Pfam" id="PF00005">
    <property type="entry name" value="ABC_tran"/>
    <property type="match status" value="1"/>
</dbReference>
<accession>A0ABS3I2L4</accession>
<comment type="caution">
    <text evidence="4">The sequence shown here is derived from an EMBL/GenBank/DDBJ whole genome shotgun (WGS) entry which is preliminary data.</text>
</comment>
<dbReference type="PROSITE" id="PS50893">
    <property type="entry name" value="ABC_TRANSPORTER_2"/>
    <property type="match status" value="1"/>
</dbReference>
<dbReference type="EMBL" id="JAFLWI010000021">
    <property type="protein sequence ID" value="MBO0482950.1"/>
    <property type="molecule type" value="Genomic_DNA"/>
</dbReference>
<dbReference type="InterPro" id="IPR003439">
    <property type="entry name" value="ABC_transporter-like_ATP-bd"/>
</dbReference>
<evidence type="ECO:0000313" key="4">
    <source>
        <dbReference type="EMBL" id="MBO0482950.1"/>
    </source>
</evidence>
<protein>
    <submittedName>
        <fullName evidence="4">ABC transporter ATP-binding protein</fullName>
    </submittedName>
</protein>
<dbReference type="SUPFAM" id="SSF52540">
    <property type="entry name" value="P-loop containing nucleoside triphosphate hydrolases"/>
    <property type="match status" value="1"/>
</dbReference>
<feature type="domain" description="ABC transporter" evidence="3">
    <location>
        <begin position="3"/>
        <end position="228"/>
    </location>
</feature>
<dbReference type="PANTHER" id="PTHR43158:SF5">
    <property type="entry name" value="ABC TRANSPORTER, ATP-BINDING PROTEIN"/>
    <property type="match status" value="1"/>
</dbReference>
<dbReference type="InterPro" id="IPR027417">
    <property type="entry name" value="P-loop_NTPase"/>
</dbReference>
<evidence type="ECO:0000256" key="2">
    <source>
        <dbReference type="ARBA" id="ARBA00022840"/>
    </source>
</evidence>